<dbReference type="CDD" id="cd01080">
    <property type="entry name" value="NAD_bind_m-THF_DH_Cyclohyd"/>
    <property type="match status" value="1"/>
</dbReference>
<dbReference type="GO" id="GO:0000105">
    <property type="term" value="P:L-histidine biosynthetic process"/>
    <property type="evidence" value="ECO:0007669"/>
    <property type="project" value="UniProtKB-KW"/>
</dbReference>
<feature type="binding site" evidence="12">
    <location>
        <position position="232"/>
    </location>
    <ligand>
        <name>NADP(+)</name>
        <dbReference type="ChEBI" id="CHEBI:58349"/>
    </ligand>
</feature>
<dbReference type="PROSITE" id="PS00767">
    <property type="entry name" value="THF_DHG_CYH_2"/>
    <property type="match status" value="1"/>
</dbReference>
<dbReference type="PRINTS" id="PR00085">
    <property type="entry name" value="THFDHDRGNASE"/>
</dbReference>
<keyword evidence="5 12" id="KW-0658">Purine biosynthesis</keyword>
<evidence type="ECO:0000256" key="11">
    <source>
        <dbReference type="ARBA" id="ARBA00023268"/>
    </source>
</evidence>
<dbReference type="GO" id="GO:0035999">
    <property type="term" value="P:tetrahydrofolate interconversion"/>
    <property type="evidence" value="ECO:0007669"/>
    <property type="project" value="UniProtKB-UniRule"/>
</dbReference>
<dbReference type="InterPro" id="IPR020631">
    <property type="entry name" value="THF_DH/CycHdrlase_NAD-bd_dom"/>
</dbReference>
<evidence type="ECO:0000313" key="16">
    <source>
        <dbReference type="EMBL" id="SPR03826.1"/>
    </source>
</evidence>
<dbReference type="PANTHER" id="PTHR48099">
    <property type="entry name" value="C-1-TETRAHYDROFOLATE SYNTHASE, CYTOPLASMIC-RELATED"/>
    <property type="match status" value="1"/>
</dbReference>
<evidence type="ECO:0000256" key="5">
    <source>
        <dbReference type="ARBA" id="ARBA00022755"/>
    </source>
</evidence>
<keyword evidence="3 12" id="KW-0554">One-carbon metabolism</keyword>
<dbReference type="Proteomes" id="UP000244959">
    <property type="component" value="Chromosome I"/>
</dbReference>
<sequence>MTVIMDGKKLAELRLVETKNDLLALKDKYQITVKLVIILVGNNDASLIYVNNKVAKAKAIGMDSEIIRLFEFIEEKKLLSVIDDLNCDSTVHGIIVQLPLPPHIDALKIFARIDSRKDVDGLNPINIGYLNIGANHGLIPCTALGCIDLLQYYVTDLKGKHVVVIGKSNIVGKPLSALLLRHSCTVTICHSATVDLALHTRTADIVISAVGKANFLTNKHFSCNLAFIDVGISHIYDLQTHKRKLVGDGDFLKIKDLVKFITPVPGGVGPMTVAYLLKNTLTAAKLIYASIIDNDNEKRLC</sequence>
<keyword evidence="8 12" id="KW-0560">Oxidoreductase</keyword>
<evidence type="ECO:0000256" key="4">
    <source>
        <dbReference type="ARBA" id="ARBA00022605"/>
    </source>
</evidence>
<dbReference type="GO" id="GO:0009086">
    <property type="term" value="P:methionine biosynthetic process"/>
    <property type="evidence" value="ECO:0007669"/>
    <property type="project" value="UniProtKB-KW"/>
</dbReference>
<dbReference type="GO" id="GO:0004488">
    <property type="term" value="F:methylenetetrahydrofolate dehydrogenase (NADP+) activity"/>
    <property type="evidence" value="ECO:0007669"/>
    <property type="project" value="UniProtKB-UniRule"/>
</dbReference>
<evidence type="ECO:0000256" key="1">
    <source>
        <dbReference type="ARBA" id="ARBA00004777"/>
    </source>
</evidence>
<evidence type="ECO:0000256" key="7">
    <source>
        <dbReference type="ARBA" id="ARBA00022857"/>
    </source>
</evidence>
<gene>
    <name evidence="12 15" type="primary">folD</name>
    <name evidence="16" type="ORF">GILLIAM_00489</name>
    <name evidence="15" type="ORF">OTSGILL_2509</name>
</gene>
<dbReference type="RefSeq" id="WP_047220987.1">
    <property type="nucleotide sequence ID" value="NZ_LS398551.1"/>
</dbReference>
<dbReference type="GO" id="GO:0005829">
    <property type="term" value="C:cytosol"/>
    <property type="evidence" value="ECO:0007669"/>
    <property type="project" value="TreeGrafter"/>
</dbReference>
<reference evidence="16" key="2">
    <citation type="submission" date="2018-03" db="EMBL/GenBank/DDBJ databases">
        <authorList>
            <person name="Keele B.F."/>
        </authorList>
    </citation>
    <scope>NUCLEOTIDE SEQUENCE [LARGE SCALE GENOMIC DNA]</scope>
    <source>
        <strain evidence="16">Gilliam</strain>
    </source>
</reference>
<feature type="domain" description="Tetrahydrofolate dehydrogenase/cyclohydrolase NAD(P)-binding" evidence="14">
    <location>
        <begin position="140"/>
        <end position="285"/>
    </location>
</feature>
<dbReference type="AlphaFoldDB" id="A0A0F3M5W4"/>
<reference evidence="15 17" key="1">
    <citation type="submission" date="2015-02" db="EMBL/GenBank/DDBJ databases">
        <title>Genome Sequencing of Rickettsiales.</title>
        <authorList>
            <person name="Daugherty S.C."/>
            <person name="Su Q."/>
            <person name="Abolude K."/>
            <person name="Beier-Sexton M."/>
            <person name="Carlyon J.A."/>
            <person name="Carter R."/>
            <person name="Day N.P."/>
            <person name="Dumler S.J."/>
            <person name="Dyachenko V."/>
            <person name="Godinez A."/>
            <person name="Kurtti T.J."/>
            <person name="Lichay M."/>
            <person name="Mullins K.E."/>
            <person name="Ott S."/>
            <person name="Pappas-Brown V."/>
            <person name="Paris D.H."/>
            <person name="Patel P."/>
            <person name="Richards A.L."/>
            <person name="Sadzewicz L."/>
            <person name="Sears K."/>
            <person name="Seidman D."/>
            <person name="Sengamalay N."/>
            <person name="Stenos J."/>
            <person name="Tallon L.J."/>
            <person name="Vincent G."/>
            <person name="Fraser C.M."/>
            <person name="Munderloh U."/>
            <person name="Dunning-Hotopp J.C."/>
        </authorList>
    </citation>
    <scope>NUCLEOTIDE SEQUENCE [LARGE SCALE GENOMIC DNA]</scope>
    <source>
        <strain evidence="15 17">Gilliam</strain>
    </source>
</reference>
<comment type="catalytic activity">
    <reaction evidence="12">
        <text>(6R)-5,10-methylene-5,6,7,8-tetrahydrofolate + NADP(+) = (6R)-5,10-methenyltetrahydrofolate + NADPH</text>
        <dbReference type="Rhea" id="RHEA:22812"/>
        <dbReference type="ChEBI" id="CHEBI:15636"/>
        <dbReference type="ChEBI" id="CHEBI:57455"/>
        <dbReference type="ChEBI" id="CHEBI:57783"/>
        <dbReference type="ChEBI" id="CHEBI:58349"/>
        <dbReference type="EC" id="1.5.1.5"/>
    </reaction>
</comment>
<evidence type="ECO:0000256" key="8">
    <source>
        <dbReference type="ARBA" id="ARBA00023002"/>
    </source>
</evidence>
<evidence type="ECO:0000256" key="3">
    <source>
        <dbReference type="ARBA" id="ARBA00022563"/>
    </source>
</evidence>
<keyword evidence="7 12" id="KW-0521">NADP</keyword>
<comment type="caution">
    <text evidence="12">Lacks conserved residue(s) required for the propagation of feature annotation.</text>
</comment>
<protein>
    <recommendedName>
        <fullName evidence="12">Bifunctional protein FolD</fullName>
    </recommendedName>
    <domain>
        <recommendedName>
            <fullName evidence="12">Methylenetetrahydrofolate dehydrogenase</fullName>
            <ecNumber evidence="12">1.5.1.5</ecNumber>
        </recommendedName>
    </domain>
    <domain>
        <recommendedName>
            <fullName evidence="12">Methenyltetrahydrofolate cyclohydrolase</fullName>
            <ecNumber evidence="12">3.5.4.9</ecNumber>
        </recommendedName>
    </domain>
</protein>
<reference evidence="18" key="3">
    <citation type="submission" date="2018-03" db="EMBL/GenBank/DDBJ databases">
        <authorList>
            <person name="Batty M. E."/>
            <person name="Batty M E."/>
        </authorList>
    </citation>
    <scope>NUCLEOTIDE SEQUENCE [LARGE SCALE GENOMIC DNA]</scope>
    <source>
        <strain evidence="18">Gilliam</strain>
    </source>
</reference>
<dbReference type="Proteomes" id="UP000033769">
    <property type="component" value="Unassembled WGS sequence"/>
</dbReference>
<keyword evidence="18" id="KW-1185">Reference proteome</keyword>
<comment type="catalytic activity">
    <reaction evidence="12">
        <text>(6R)-5,10-methenyltetrahydrofolate + H2O = (6R)-10-formyltetrahydrofolate + H(+)</text>
        <dbReference type="Rhea" id="RHEA:23700"/>
        <dbReference type="ChEBI" id="CHEBI:15377"/>
        <dbReference type="ChEBI" id="CHEBI:15378"/>
        <dbReference type="ChEBI" id="CHEBI:57455"/>
        <dbReference type="ChEBI" id="CHEBI:195366"/>
        <dbReference type="EC" id="3.5.4.9"/>
    </reaction>
</comment>
<dbReference type="EC" id="1.5.1.5" evidence="12"/>
<keyword evidence="4 12" id="KW-0028">Amino-acid biosynthesis</keyword>
<dbReference type="PANTHER" id="PTHR48099:SF5">
    <property type="entry name" value="C-1-TETRAHYDROFOLATE SYNTHASE, CYTOPLASMIC"/>
    <property type="match status" value="1"/>
</dbReference>
<dbReference type="EMBL" id="LS398551">
    <property type="protein sequence ID" value="SPR03826.1"/>
    <property type="molecule type" value="Genomic_DNA"/>
</dbReference>
<dbReference type="GO" id="GO:0004477">
    <property type="term" value="F:methenyltetrahydrofolate cyclohydrolase activity"/>
    <property type="evidence" value="ECO:0007669"/>
    <property type="project" value="UniProtKB-UniRule"/>
</dbReference>
<comment type="subunit">
    <text evidence="2 12">Homodimer.</text>
</comment>
<keyword evidence="9 12" id="KW-0368">Histidine biosynthesis</keyword>
<organism evidence="15 17">
    <name type="scientific">Orientia tsutsugamushi str. Gilliam</name>
    <dbReference type="NCBI Taxonomy" id="1359184"/>
    <lineage>
        <taxon>Bacteria</taxon>
        <taxon>Pseudomonadati</taxon>
        <taxon>Pseudomonadota</taxon>
        <taxon>Alphaproteobacteria</taxon>
        <taxon>Rickettsiales</taxon>
        <taxon>Rickettsiaceae</taxon>
        <taxon>Rickettsieae</taxon>
        <taxon>Orientia</taxon>
    </lineage>
</organism>
<evidence type="ECO:0000313" key="15">
    <source>
        <dbReference type="EMBL" id="KJV51123.1"/>
    </source>
</evidence>
<dbReference type="InterPro" id="IPR000672">
    <property type="entry name" value="THF_DH/CycHdrlase"/>
</dbReference>
<accession>A0A0F3M5W4</accession>
<dbReference type="InterPro" id="IPR046346">
    <property type="entry name" value="Aminoacid_DH-like_N_sf"/>
</dbReference>
<dbReference type="Pfam" id="PF02882">
    <property type="entry name" value="THF_DHG_CYH_C"/>
    <property type="match status" value="1"/>
</dbReference>
<evidence type="ECO:0000256" key="2">
    <source>
        <dbReference type="ARBA" id="ARBA00011738"/>
    </source>
</evidence>
<evidence type="ECO:0000259" key="14">
    <source>
        <dbReference type="Pfam" id="PF02882"/>
    </source>
</evidence>
<keyword evidence="10 12" id="KW-0486">Methionine biosynthesis</keyword>
<dbReference type="PROSITE" id="PS00766">
    <property type="entry name" value="THF_DHG_CYH_1"/>
    <property type="match status" value="1"/>
</dbReference>
<comment type="pathway">
    <text evidence="1 12">One-carbon metabolism; tetrahydrofolate interconversion.</text>
</comment>
<evidence type="ECO:0000256" key="12">
    <source>
        <dbReference type="HAMAP-Rule" id="MF_01576"/>
    </source>
</evidence>
<dbReference type="Pfam" id="PF00763">
    <property type="entry name" value="THF_DHG_CYH"/>
    <property type="match status" value="1"/>
</dbReference>
<evidence type="ECO:0000256" key="10">
    <source>
        <dbReference type="ARBA" id="ARBA00023167"/>
    </source>
</evidence>
<dbReference type="EC" id="3.5.4.9" evidence="12"/>
<dbReference type="SUPFAM" id="SSF51735">
    <property type="entry name" value="NAD(P)-binding Rossmann-fold domains"/>
    <property type="match status" value="1"/>
</dbReference>
<keyword evidence="11 12" id="KW-0511">Multifunctional enzyme</keyword>
<keyword evidence="6 12" id="KW-0378">Hydrolase</keyword>
<dbReference type="InterPro" id="IPR036291">
    <property type="entry name" value="NAD(P)-bd_dom_sf"/>
</dbReference>
<dbReference type="EMBL" id="LANO01000054">
    <property type="protein sequence ID" value="KJV51123.1"/>
    <property type="molecule type" value="Genomic_DNA"/>
</dbReference>
<dbReference type="InterPro" id="IPR020630">
    <property type="entry name" value="THF_DH/CycHdrlase_cat_dom"/>
</dbReference>
<dbReference type="PATRIC" id="fig|1359184.3.peg.2425"/>
<evidence type="ECO:0000259" key="13">
    <source>
        <dbReference type="Pfam" id="PF00763"/>
    </source>
</evidence>
<dbReference type="Gene3D" id="3.40.50.720">
    <property type="entry name" value="NAD(P)-binding Rossmann-like Domain"/>
    <property type="match status" value="1"/>
</dbReference>
<dbReference type="Gene3D" id="3.40.50.10860">
    <property type="entry name" value="Leucine Dehydrogenase, chain A, domain 1"/>
    <property type="match status" value="1"/>
</dbReference>
<dbReference type="GO" id="GO:0006164">
    <property type="term" value="P:purine nucleotide biosynthetic process"/>
    <property type="evidence" value="ECO:0007669"/>
    <property type="project" value="UniProtKB-KW"/>
</dbReference>
<comment type="function">
    <text evidence="12">Catalyzes the oxidation of 5,10-methylenetetrahydrofolate to 5,10-methenyltetrahydrofolate and then the hydrolysis of 5,10-methenyltetrahydrofolate to 10-formyltetrahydrofolate.</text>
</comment>
<evidence type="ECO:0000256" key="6">
    <source>
        <dbReference type="ARBA" id="ARBA00022801"/>
    </source>
</evidence>
<name>A0A0F3M5W4_ORITS</name>
<dbReference type="HAMAP" id="MF_01576">
    <property type="entry name" value="THF_DHG_CYH"/>
    <property type="match status" value="1"/>
</dbReference>
<dbReference type="UniPathway" id="UPA00193"/>
<feature type="binding site" evidence="12">
    <location>
        <begin position="166"/>
        <end position="168"/>
    </location>
    <ligand>
        <name>NADP(+)</name>
        <dbReference type="ChEBI" id="CHEBI:58349"/>
    </ligand>
</feature>
<feature type="domain" description="Tetrahydrofolate dehydrogenase/cyclohydrolase catalytic" evidence="13">
    <location>
        <begin position="5"/>
        <end position="120"/>
    </location>
</feature>
<dbReference type="FunFam" id="3.40.50.10860:FF:000005">
    <property type="entry name" value="C-1-tetrahydrofolate synthase, cytoplasmic, putative"/>
    <property type="match status" value="1"/>
</dbReference>
<evidence type="ECO:0000313" key="17">
    <source>
        <dbReference type="Proteomes" id="UP000033769"/>
    </source>
</evidence>
<dbReference type="SUPFAM" id="SSF53223">
    <property type="entry name" value="Aminoacid dehydrogenase-like, N-terminal domain"/>
    <property type="match status" value="1"/>
</dbReference>
<comment type="similarity">
    <text evidence="12">Belongs to the tetrahydrofolate dehydrogenase/cyclohydrolase family.</text>
</comment>
<dbReference type="InterPro" id="IPR020867">
    <property type="entry name" value="THF_DH/CycHdrlase_CS"/>
</dbReference>
<proteinExistence type="inferred from homology"/>
<evidence type="ECO:0000256" key="9">
    <source>
        <dbReference type="ARBA" id="ARBA00023102"/>
    </source>
</evidence>
<evidence type="ECO:0000313" key="18">
    <source>
        <dbReference type="Proteomes" id="UP000244959"/>
    </source>
</evidence>